<gene>
    <name evidence="1" type="ORF">SAMN02982917_2649</name>
</gene>
<evidence type="ECO:0000313" key="2">
    <source>
        <dbReference type="Proteomes" id="UP000192936"/>
    </source>
</evidence>
<dbReference type="STRING" id="286727.SAMN02982917_2649"/>
<accession>A0A1X7FEB3</accession>
<dbReference type="AlphaFoldDB" id="A0A1X7FEB3"/>
<evidence type="ECO:0000313" key="1">
    <source>
        <dbReference type="EMBL" id="SMF50753.1"/>
    </source>
</evidence>
<organism evidence="1 2">
    <name type="scientific">Azospirillum oryzae</name>
    <dbReference type="NCBI Taxonomy" id="286727"/>
    <lineage>
        <taxon>Bacteria</taxon>
        <taxon>Pseudomonadati</taxon>
        <taxon>Pseudomonadota</taxon>
        <taxon>Alphaproteobacteria</taxon>
        <taxon>Rhodospirillales</taxon>
        <taxon>Azospirillaceae</taxon>
        <taxon>Azospirillum</taxon>
    </lineage>
</organism>
<reference evidence="1 2" key="1">
    <citation type="submission" date="2017-04" db="EMBL/GenBank/DDBJ databases">
        <authorList>
            <person name="Afonso C.L."/>
            <person name="Miller P.J."/>
            <person name="Scott M.A."/>
            <person name="Spackman E."/>
            <person name="Goraichik I."/>
            <person name="Dimitrov K.M."/>
            <person name="Suarez D.L."/>
            <person name="Swayne D.E."/>
        </authorList>
    </citation>
    <scope>NUCLEOTIDE SEQUENCE [LARGE SCALE GENOMIC DNA]</scope>
    <source>
        <strain evidence="1 2">A2P</strain>
    </source>
</reference>
<proteinExistence type="predicted"/>
<dbReference type="Proteomes" id="UP000192936">
    <property type="component" value="Unassembled WGS sequence"/>
</dbReference>
<dbReference type="EMBL" id="FXAK01000005">
    <property type="protein sequence ID" value="SMF50753.1"/>
    <property type="molecule type" value="Genomic_DNA"/>
</dbReference>
<sequence length="229" mass="24260">MPLPPPDKLRDLAKIFQTNAPSAKDFEPFSETRAKLAKYSKMALIGGAQAGLQSGLTALSGVATATVNVGIGSITLFPLGAALGPWLGALAIGITANGIFALHDLRDAATRSTGYPCTCGKCKANLTYVIDRKENNAAIKAVSVFTVGLPLIADRIWSVRKYFRKESPKENICVSMIEGARGGCLCAIASVMMLCGEWKQNEKADAALVVDAVAIIWSSDGAKKLKSKW</sequence>
<protein>
    <submittedName>
        <fullName evidence="1">Uncharacterized protein</fullName>
    </submittedName>
</protein>
<name>A0A1X7FEB3_9PROT</name>
<dbReference type="RefSeq" id="WP_244560651.1">
    <property type="nucleotide sequence ID" value="NZ_FXAK01000005.1"/>
</dbReference>